<evidence type="ECO:0000313" key="3">
    <source>
        <dbReference type="Proteomes" id="UP000002770"/>
    </source>
</evidence>
<organism evidence="2 3">
    <name type="scientific">Legionella drancourtii LLAP12</name>
    <dbReference type="NCBI Taxonomy" id="658187"/>
    <lineage>
        <taxon>Bacteria</taxon>
        <taxon>Pseudomonadati</taxon>
        <taxon>Pseudomonadota</taxon>
        <taxon>Gammaproteobacteria</taxon>
        <taxon>Legionellales</taxon>
        <taxon>Legionellaceae</taxon>
        <taxon>Legionella</taxon>
    </lineage>
</organism>
<dbReference type="EMBL" id="JH413829">
    <property type="protein sequence ID" value="EHL30506.1"/>
    <property type="molecule type" value="Genomic_DNA"/>
</dbReference>
<dbReference type="NCBIfam" id="TIGR03755">
    <property type="entry name" value="conj_TIGR03755"/>
    <property type="match status" value="1"/>
</dbReference>
<sequence length="462" mass="50339">MKLNVIMLSILISGSSFASLFPEQSEYYYQLGSASDLFVPPVNRDQTVTIGGYINGGGLNCNMFNPVVSITNSLQDLKSSMSGIPSAIIDNLKGSVAAYPGYKLQQSMPGLYNILQNTSAGAQNEFALKMADCLATKRALEEGNSPISSMLAVSDSQGWIEAAQRARSGVSVDVTKTAKDIANKGDEYGLPWVHRKNGNSGGSNQPPIKVISDVVVAGYNVLLSGSRDLDNKDPASDADKKHHRFVQIWSDPKKAAQWAVLVLGDIKISHKKSVSDREAHAGIGLAPLLQSCPKITSHSTCVSKVSTSLWKLVDKESELTETNLRQLSASNVLITDEIITAIQRMPREQQIMTVSKIGEEIAIQNLLDEAIMLRHLLQAGMQIQEVQNLKQAHRMVREAVNKLDKEIQNLAFEGEVRKKMMTDTLNLVMGVRKNGLANAMPSSTRDEGLIKNGAVYRSGKQE</sequence>
<reference evidence="2 3" key="1">
    <citation type="journal article" date="2011" name="BMC Genomics">
        <title>Insight into cross-talk between intra-amoebal pathogens.</title>
        <authorList>
            <person name="Gimenez G."/>
            <person name="Bertelli C."/>
            <person name="Moliner C."/>
            <person name="Robert C."/>
            <person name="Raoult D."/>
            <person name="Fournier P.E."/>
            <person name="Greub G."/>
        </authorList>
    </citation>
    <scope>NUCLEOTIDE SEQUENCE [LARGE SCALE GENOMIC DNA]</scope>
    <source>
        <strain evidence="2 3">LLAP12</strain>
    </source>
</reference>
<name>G9EQB1_9GAMM</name>
<dbReference type="OrthoDB" id="8553954at2"/>
<evidence type="ECO:0000256" key="1">
    <source>
        <dbReference type="SAM" id="SignalP"/>
    </source>
</evidence>
<protein>
    <recommendedName>
        <fullName evidence="4">Integrating conjugative element protein</fullName>
    </recommendedName>
</protein>
<evidence type="ECO:0008006" key="4">
    <source>
        <dbReference type="Google" id="ProtNLM"/>
    </source>
</evidence>
<feature type="chain" id="PRO_5003520935" description="Integrating conjugative element protein" evidence="1">
    <location>
        <begin position="19"/>
        <end position="462"/>
    </location>
</feature>
<dbReference type="Proteomes" id="UP000002770">
    <property type="component" value="Unassembled WGS sequence"/>
</dbReference>
<keyword evidence="3" id="KW-1185">Reference proteome</keyword>
<dbReference type="InterPro" id="IPR021204">
    <property type="entry name" value="Integr_conj_element_PFL4711"/>
</dbReference>
<dbReference type="InParanoid" id="G9EQB1"/>
<dbReference type="STRING" id="658187.LDG_7458"/>
<keyword evidence="1" id="KW-0732">Signal</keyword>
<dbReference type="eggNOG" id="COG3772">
    <property type="taxonomic scope" value="Bacteria"/>
</dbReference>
<gene>
    <name evidence="2" type="ORF">LDG_7458</name>
</gene>
<dbReference type="RefSeq" id="WP_006871366.1">
    <property type="nucleotide sequence ID" value="NZ_JH413829.1"/>
</dbReference>
<dbReference type="AlphaFoldDB" id="G9EQB1"/>
<evidence type="ECO:0000313" key="2">
    <source>
        <dbReference type="EMBL" id="EHL30506.1"/>
    </source>
</evidence>
<dbReference type="HOGENOM" id="CLU_047520_0_0_6"/>
<accession>G9EQB1</accession>
<feature type="signal peptide" evidence="1">
    <location>
        <begin position="1"/>
        <end position="18"/>
    </location>
</feature>
<proteinExistence type="predicted"/>